<name>A0ABS8SQN8_DATST</name>
<evidence type="ECO:0000313" key="2">
    <source>
        <dbReference type="EMBL" id="MCD7461227.1"/>
    </source>
</evidence>
<keyword evidence="3" id="KW-1185">Reference proteome</keyword>
<proteinExistence type="predicted"/>
<accession>A0ABS8SQN8</accession>
<evidence type="ECO:0000256" key="1">
    <source>
        <dbReference type="SAM" id="MobiDB-lite"/>
    </source>
</evidence>
<organism evidence="2 3">
    <name type="scientific">Datura stramonium</name>
    <name type="common">Jimsonweed</name>
    <name type="synonym">Common thornapple</name>
    <dbReference type="NCBI Taxonomy" id="4076"/>
    <lineage>
        <taxon>Eukaryota</taxon>
        <taxon>Viridiplantae</taxon>
        <taxon>Streptophyta</taxon>
        <taxon>Embryophyta</taxon>
        <taxon>Tracheophyta</taxon>
        <taxon>Spermatophyta</taxon>
        <taxon>Magnoliopsida</taxon>
        <taxon>eudicotyledons</taxon>
        <taxon>Gunneridae</taxon>
        <taxon>Pentapetalae</taxon>
        <taxon>asterids</taxon>
        <taxon>lamiids</taxon>
        <taxon>Solanales</taxon>
        <taxon>Solanaceae</taxon>
        <taxon>Solanoideae</taxon>
        <taxon>Datureae</taxon>
        <taxon>Datura</taxon>
    </lineage>
</organism>
<evidence type="ECO:0000313" key="3">
    <source>
        <dbReference type="Proteomes" id="UP000823775"/>
    </source>
</evidence>
<dbReference type="Proteomes" id="UP000823775">
    <property type="component" value="Unassembled WGS sequence"/>
</dbReference>
<dbReference type="EMBL" id="JACEIK010000708">
    <property type="protein sequence ID" value="MCD7461227.1"/>
    <property type="molecule type" value="Genomic_DNA"/>
</dbReference>
<reference evidence="2 3" key="1">
    <citation type="journal article" date="2021" name="BMC Genomics">
        <title>Datura genome reveals duplications of psychoactive alkaloid biosynthetic genes and high mutation rate following tissue culture.</title>
        <authorList>
            <person name="Rajewski A."/>
            <person name="Carter-House D."/>
            <person name="Stajich J."/>
            <person name="Litt A."/>
        </authorList>
    </citation>
    <scope>NUCLEOTIDE SEQUENCE [LARGE SCALE GENOMIC DNA]</scope>
    <source>
        <strain evidence="2">AR-01</strain>
    </source>
</reference>
<gene>
    <name evidence="2" type="ORF">HAX54_045573</name>
</gene>
<comment type="caution">
    <text evidence="2">The sequence shown here is derived from an EMBL/GenBank/DDBJ whole genome shotgun (WGS) entry which is preliminary data.</text>
</comment>
<feature type="region of interest" description="Disordered" evidence="1">
    <location>
        <begin position="33"/>
        <end position="75"/>
    </location>
</feature>
<sequence length="149" mass="17197">MPSPAAHKPGISTPSKTLVKSLLKFADEELIGHRNIHEHDEPRRRHRNIHQDDEPRRGHRTVHQDFEPRRDHRNVREDYEGRYMVEGGEPSLHHMPSRVGGLGLPWDDARCSSTRIVGSILCEPTPQGPWAGQQFGGNTYAYYMKKFRQ</sequence>
<protein>
    <submittedName>
        <fullName evidence="2">Uncharacterized protein</fullName>
    </submittedName>
</protein>